<dbReference type="SUPFAM" id="SSF56014">
    <property type="entry name" value="Nitrite and sulphite reductase 4Fe-4S domain-like"/>
    <property type="match status" value="2"/>
</dbReference>
<dbReference type="GO" id="GO:0046872">
    <property type="term" value="F:metal ion binding"/>
    <property type="evidence" value="ECO:0007669"/>
    <property type="project" value="UniProtKB-KW"/>
</dbReference>
<dbReference type="Gene3D" id="3.90.480.10">
    <property type="entry name" value="Sulfite Reductase Hemoprotein,Domain 2"/>
    <property type="match status" value="1"/>
</dbReference>
<dbReference type="SUPFAM" id="SSF55124">
    <property type="entry name" value="Nitrite/Sulfite reductase N-terminal domain-like"/>
    <property type="match status" value="1"/>
</dbReference>
<dbReference type="InterPro" id="IPR051329">
    <property type="entry name" value="NIR_SIR_4Fe-4S"/>
</dbReference>
<keyword evidence="4" id="KW-0560">Oxidoreductase</keyword>
<gene>
    <name evidence="8" type="ORF">SAMN02982989_1182</name>
</gene>
<accession>A0A1X7EEV9</accession>
<feature type="domain" description="Nitrite/Sulfite reductase ferredoxin-like" evidence="7">
    <location>
        <begin position="38"/>
        <end position="82"/>
    </location>
</feature>
<organism evidence="8 9">
    <name type="scientific">Xaviernesmea oryzae</name>
    <dbReference type="NCBI Taxonomy" id="464029"/>
    <lineage>
        <taxon>Bacteria</taxon>
        <taxon>Pseudomonadati</taxon>
        <taxon>Pseudomonadota</taxon>
        <taxon>Alphaproteobacteria</taxon>
        <taxon>Hyphomicrobiales</taxon>
        <taxon>Rhizobiaceae</taxon>
        <taxon>Rhizobium/Agrobacterium group</taxon>
        <taxon>Xaviernesmea</taxon>
    </lineage>
</organism>
<dbReference type="PANTHER" id="PTHR32439:SF9">
    <property type="entry name" value="BLR3264 PROTEIN"/>
    <property type="match status" value="1"/>
</dbReference>
<dbReference type="GO" id="GO:0051539">
    <property type="term" value="F:4 iron, 4 sulfur cluster binding"/>
    <property type="evidence" value="ECO:0007669"/>
    <property type="project" value="UniProtKB-KW"/>
</dbReference>
<sequence>MTTLPLDRTALDPRPDLNMQRGACPALSAPMMTGDGLLARVALTDAVTPAQLAGLCRLALRHGNGILDISARGNLQVRGLTEMSAPLLDTNVRALNLPLREGLAVETPPLAGLDDGEIADPRPLAEAIRQEAHGIEGLAPKMSVVVDGQGTLRLSHLLADIRLIAVRSDGGIRWKLLLGGAEATGRIYGLFGETDAIEAAILLLRELAATGGKARGRDLASGLPLNDGAAPSASLFGIFALSDNLCAAGIGPAFGQAQAEDLIALCTEAERLGVRSLKPALDHSLMFFGPRPACKLLVDFAGRKGFITAPGDPRGNIAACPGSPACSSATIATREIAANAAGEYADLLDGSFKLHITGCPKGCAHPQPAALSLCGTADGVSLIAQGKTTEKPFASVAFADTNASLGRIAELVRAERGEGENSAACLARLGPGRLAAAVMSGRS</sequence>
<keyword evidence="3" id="KW-0479">Metal-binding</keyword>
<reference evidence="9" key="1">
    <citation type="submission" date="2017-04" db="EMBL/GenBank/DDBJ databases">
        <authorList>
            <person name="Varghese N."/>
            <person name="Submissions S."/>
        </authorList>
    </citation>
    <scope>NUCLEOTIDE SEQUENCE [LARGE SCALE GENOMIC DNA]</scope>
    <source>
        <strain evidence="9">B4P</strain>
    </source>
</reference>
<dbReference type="InterPro" id="IPR036136">
    <property type="entry name" value="Nit/Sulf_reduc_fer-like_dom_sf"/>
</dbReference>
<evidence type="ECO:0000313" key="9">
    <source>
        <dbReference type="Proteomes" id="UP000192903"/>
    </source>
</evidence>
<evidence type="ECO:0000256" key="3">
    <source>
        <dbReference type="ARBA" id="ARBA00022723"/>
    </source>
</evidence>
<keyword evidence="2" id="KW-0349">Heme</keyword>
<dbReference type="AlphaFoldDB" id="A0A1X7EEV9"/>
<keyword evidence="1" id="KW-0004">4Fe-4S</keyword>
<dbReference type="Pfam" id="PF03460">
    <property type="entry name" value="NIR_SIR_ferr"/>
    <property type="match status" value="1"/>
</dbReference>
<dbReference type="InterPro" id="IPR045854">
    <property type="entry name" value="NO2/SO3_Rdtase_4Fe4S_sf"/>
</dbReference>
<protein>
    <submittedName>
        <fullName evidence="8">Precorrin-3B synthase</fullName>
    </submittedName>
</protein>
<dbReference type="EMBL" id="FXAF01000006">
    <property type="protein sequence ID" value="SMF32656.1"/>
    <property type="molecule type" value="Genomic_DNA"/>
</dbReference>
<dbReference type="InterPro" id="IPR005117">
    <property type="entry name" value="NiRdtase/SiRdtase_haem-b_fer"/>
</dbReference>
<keyword evidence="6" id="KW-0411">Iron-sulfur</keyword>
<evidence type="ECO:0000256" key="4">
    <source>
        <dbReference type="ARBA" id="ARBA00023002"/>
    </source>
</evidence>
<dbReference type="InterPro" id="IPR012798">
    <property type="entry name" value="Cbl_synth_CobG-like"/>
</dbReference>
<evidence type="ECO:0000313" key="8">
    <source>
        <dbReference type="EMBL" id="SMF32656.1"/>
    </source>
</evidence>
<dbReference type="GO" id="GO:0016491">
    <property type="term" value="F:oxidoreductase activity"/>
    <property type="evidence" value="ECO:0007669"/>
    <property type="project" value="UniProtKB-KW"/>
</dbReference>
<proteinExistence type="predicted"/>
<keyword evidence="9" id="KW-1185">Reference proteome</keyword>
<dbReference type="RefSeq" id="WP_234811082.1">
    <property type="nucleotide sequence ID" value="NZ_FXAF01000006.1"/>
</dbReference>
<keyword evidence="5" id="KW-0408">Iron</keyword>
<evidence type="ECO:0000256" key="6">
    <source>
        <dbReference type="ARBA" id="ARBA00023014"/>
    </source>
</evidence>
<name>A0A1X7EEV9_9HYPH</name>
<dbReference type="Proteomes" id="UP000192903">
    <property type="component" value="Unassembled WGS sequence"/>
</dbReference>
<dbReference type="PANTHER" id="PTHR32439">
    <property type="entry name" value="FERREDOXIN--NITRITE REDUCTASE, CHLOROPLASTIC"/>
    <property type="match status" value="1"/>
</dbReference>
<evidence type="ECO:0000259" key="7">
    <source>
        <dbReference type="Pfam" id="PF03460"/>
    </source>
</evidence>
<evidence type="ECO:0000256" key="2">
    <source>
        <dbReference type="ARBA" id="ARBA00022617"/>
    </source>
</evidence>
<evidence type="ECO:0000256" key="5">
    <source>
        <dbReference type="ARBA" id="ARBA00023004"/>
    </source>
</evidence>
<dbReference type="Gene3D" id="3.30.413.10">
    <property type="entry name" value="Sulfite Reductase Hemoprotein, domain 1"/>
    <property type="match status" value="2"/>
</dbReference>
<dbReference type="STRING" id="464029.SAMN02982989_1182"/>
<evidence type="ECO:0000256" key="1">
    <source>
        <dbReference type="ARBA" id="ARBA00022485"/>
    </source>
</evidence>
<dbReference type="NCBIfam" id="TIGR02435">
    <property type="entry name" value="CobG"/>
    <property type="match status" value="1"/>
</dbReference>